<feature type="transmembrane region" description="Helical" evidence="5">
    <location>
        <begin position="386"/>
        <end position="408"/>
    </location>
</feature>
<dbReference type="EMBL" id="BOMG01000002">
    <property type="protein sequence ID" value="GID51624.1"/>
    <property type="molecule type" value="Genomic_DNA"/>
</dbReference>
<dbReference type="SUPFAM" id="SSF161098">
    <property type="entry name" value="MetI-like"/>
    <property type="match status" value="1"/>
</dbReference>
<evidence type="ECO:0000256" key="1">
    <source>
        <dbReference type="ARBA" id="ARBA00004141"/>
    </source>
</evidence>
<dbReference type="Proteomes" id="UP000612282">
    <property type="component" value="Unassembled WGS sequence"/>
</dbReference>
<evidence type="ECO:0000313" key="7">
    <source>
        <dbReference type="Proteomes" id="UP000612282"/>
    </source>
</evidence>
<feature type="transmembrane region" description="Helical" evidence="5">
    <location>
        <begin position="350"/>
        <end position="374"/>
    </location>
</feature>
<feature type="transmembrane region" description="Helical" evidence="5">
    <location>
        <begin position="60"/>
        <end position="84"/>
    </location>
</feature>
<feature type="transmembrane region" description="Helical" evidence="5">
    <location>
        <begin position="471"/>
        <end position="499"/>
    </location>
</feature>
<protein>
    <recommendedName>
        <fullName evidence="8">Sugar ABC transporter permease</fullName>
    </recommendedName>
</protein>
<keyword evidence="7" id="KW-1185">Reference proteome</keyword>
<dbReference type="Gene3D" id="1.10.3720.10">
    <property type="entry name" value="MetI-like"/>
    <property type="match status" value="1"/>
</dbReference>
<evidence type="ECO:0000313" key="6">
    <source>
        <dbReference type="EMBL" id="GID51624.1"/>
    </source>
</evidence>
<feature type="transmembrane region" description="Helical" evidence="5">
    <location>
        <begin position="262"/>
        <end position="287"/>
    </location>
</feature>
<reference evidence="6 7" key="1">
    <citation type="submission" date="2021-01" db="EMBL/GenBank/DDBJ databases">
        <title>Whole genome shotgun sequence of Actinoplanes couchii NBRC 106145.</title>
        <authorList>
            <person name="Komaki H."/>
            <person name="Tamura T."/>
        </authorList>
    </citation>
    <scope>NUCLEOTIDE SEQUENCE [LARGE SCALE GENOMIC DNA]</scope>
    <source>
        <strain evidence="6 7">NBRC 106145</strain>
    </source>
</reference>
<comment type="subcellular location">
    <subcellularLocation>
        <location evidence="1">Membrane</location>
        <topology evidence="1">Multi-pass membrane protein</topology>
    </subcellularLocation>
</comment>
<evidence type="ECO:0000256" key="4">
    <source>
        <dbReference type="ARBA" id="ARBA00023136"/>
    </source>
</evidence>
<evidence type="ECO:0008006" key="8">
    <source>
        <dbReference type="Google" id="ProtNLM"/>
    </source>
</evidence>
<keyword evidence="4 5" id="KW-0472">Membrane</keyword>
<feature type="transmembrane region" description="Helical" evidence="5">
    <location>
        <begin position="219"/>
        <end position="241"/>
    </location>
</feature>
<dbReference type="RefSeq" id="WP_203792324.1">
    <property type="nucleotide sequence ID" value="NZ_BAAAQE010000090.1"/>
</dbReference>
<accession>A0ABQ3WZB9</accession>
<evidence type="ECO:0000256" key="3">
    <source>
        <dbReference type="ARBA" id="ARBA00022989"/>
    </source>
</evidence>
<keyword evidence="2 5" id="KW-0812">Transmembrane</keyword>
<evidence type="ECO:0000256" key="2">
    <source>
        <dbReference type="ARBA" id="ARBA00022692"/>
    </source>
</evidence>
<feature type="transmembrane region" description="Helical" evidence="5">
    <location>
        <begin position="164"/>
        <end position="186"/>
    </location>
</feature>
<feature type="transmembrane region" description="Helical" evidence="5">
    <location>
        <begin position="130"/>
        <end position="152"/>
    </location>
</feature>
<organism evidence="6 7">
    <name type="scientific">Actinoplanes couchii</name>
    <dbReference type="NCBI Taxonomy" id="403638"/>
    <lineage>
        <taxon>Bacteria</taxon>
        <taxon>Bacillati</taxon>
        <taxon>Actinomycetota</taxon>
        <taxon>Actinomycetes</taxon>
        <taxon>Micromonosporales</taxon>
        <taxon>Micromonosporaceae</taxon>
        <taxon>Actinoplanes</taxon>
    </lineage>
</organism>
<proteinExistence type="predicted"/>
<feature type="transmembrane region" description="Helical" evidence="5">
    <location>
        <begin position="420"/>
        <end position="440"/>
    </location>
</feature>
<sequence length="514" mass="54694">MGFLLIIPAFLALLISYVAPSIKTAWDSFHDGNVFSDGSAEGAGLENYSRIAEDGFFGGLGYAALLALLPVITMCVAGALLAWLTHRGGTVVRRSVRLALAVPMVLISPVGMAGAWMLLRGGGGPVAVMLAFWLSLYGLFIGVGVTLFLAALRRPEQSRRQVTAVIAVGVVAGIAVLAFSLQTFYFQTGLTLGRSDGWQTPLSFAYTRTFQLFDIGPAAAANTVLGIVLGLLGLVAVAVLAASRLRGDVLPAREIPSRPFAAGWAVGAYVLLAAALVTVVVGVWPWLSELAGYLDGQRISTDPPEGAVTVQTWVNTWLPALFPTVVGVLLAALGGYGIGVLRPLGRHSEWLLLLFAPWLFVSLGPLAGTWFFWFNDAELTGSWLTLIPPVWLNIPALVIFTLLFHGLAERRAARGGSLGRAVIVPALPMLAVVGGLTYLVHVQNIHWQLITATDKSLYTLPLVAQMIRTTFIGAAGTALPIITVILSAAILGALQWFYLDRVSLRTDTGDGEQR</sequence>
<keyword evidence="3 5" id="KW-1133">Transmembrane helix</keyword>
<feature type="transmembrane region" description="Helical" evidence="5">
    <location>
        <begin position="96"/>
        <end position="118"/>
    </location>
</feature>
<name>A0ABQ3WZB9_9ACTN</name>
<feature type="transmembrane region" description="Helical" evidence="5">
    <location>
        <begin position="317"/>
        <end position="338"/>
    </location>
</feature>
<comment type="caution">
    <text evidence="6">The sequence shown here is derived from an EMBL/GenBank/DDBJ whole genome shotgun (WGS) entry which is preliminary data.</text>
</comment>
<gene>
    <name evidence="6" type="ORF">Aco03nite_000280</name>
</gene>
<evidence type="ECO:0000256" key="5">
    <source>
        <dbReference type="SAM" id="Phobius"/>
    </source>
</evidence>
<dbReference type="InterPro" id="IPR035906">
    <property type="entry name" value="MetI-like_sf"/>
</dbReference>